<proteinExistence type="predicted"/>
<sequence length="70" mass="7866">MGTQETAGLSRLQEAQRCDNLSFTDGGKAILKEMIPRTTGKGDQGSEAVWRRRAWELEAIEDERAEGRKE</sequence>
<comment type="caution">
    <text evidence="1">The sequence shown here is derived from an EMBL/GenBank/DDBJ whole genome shotgun (WGS) entry which is preliminary data.</text>
</comment>
<reference evidence="1 2" key="1">
    <citation type="submission" date="2019-05" db="EMBL/GenBank/DDBJ databases">
        <title>Another draft genome of Portunus trituberculatus and its Hox gene families provides insights of decapod evolution.</title>
        <authorList>
            <person name="Jeong J.-H."/>
            <person name="Song I."/>
            <person name="Kim S."/>
            <person name="Choi T."/>
            <person name="Kim D."/>
            <person name="Ryu S."/>
            <person name="Kim W."/>
        </authorList>
    </citation>
    <scope>NUCLEOTIDE SEQUENCE [LARGE SCALE GENOMIC DNA]</scope>
    <source>
        <tissue evidence="1">Muscle</tissue>
    </source>
</reference>
<gene>
    <name evidence="1" type="ORF">E2C01_068542</name>
</gene>
<dbReference type="EMBL" id="VSRR010038428">
    <property type="protein sequence ID" value="MPC74192.1"/>
    <property type="molecule type" value="Genomic_DNA"/>
</dbReference>
<organism evidence="1 2">
    <name type="scientific">Portunus trituberculatus</name>
    <name type="common">Swimming crab</name>
    <name type="synonym">Neptunus trituberculatus</name>
    <dbReference type="NCBI Taxonomy" id="210409"/>
    <lineage>
        <taxon>Eukaryota</taxon>
        <taxon>Metazoa</taxon>
        <taxon>Ecdysozoa</taxon>
        <taxon>Arthropoda</taxon>
        <taxon>Crustacea</taxon>
        <taxon>Multicrustacea</taxon>
        <taxon>Malacostraca</taxon>
        <taxon>Eumalacostraca</taxon>
        <taxon>Eucarida</taxon>
        <taxon>Decapoda</taxon>
        <taxon>Pleocyemata</taxon>
        <taxon>Brachyura</taxon>
        <taxon>Eubrachyura</taxon>
        <taxon>Portunoidea</taxon>
        <taxon>Portunidae</taxon>
        <taxon>Portuninae</taxon>
        <taxon>Portunus</taxon>
    </lineage>
</organism>
<accession>A0A5B7HS95</accession>
<name>A0A5B7HS95_PORTR</name>
<keyword evidence="2" id="KW-1185">Reference proteome</keyword>
<evidence type="ECO:0000313" key="1">
    <source>
        <dbReference type="EMBL" id="MPC74192.1"/>
    </source>
</evidence>
<evidence type="ECO:0000313" key="2">
    <source>
        <dbReference type="Proteomes" id="UP000324222"/>
    </source>
</evidence>
<dbReference type="AlphaFoldDB" id="A0A5B7HS95"/>
<dbReference type="Proteomes" id="UP000324222">
    <property type="component" value="Unassembled WGS sequence"/>
</dbReference>
<protein>
    <submittedName>
        <fullName evidence="1">Uncharacterized protein</fullName>
    </submittedName>
</protein>